<feature type="region of interest" description="Disordered" evidence="1">
    <location>
        <begin position="23"/>
        <end position="56"/>
    </location>
</feature>
<reference evidence="4" key="1">
    <citation type="submission" date="2015-07" db="EMBL/GenBank/DDBJ databases">
        <title>Genome Of Nitrogen-Fixing Cyanobacterium Nostoc piscinale CENA21 From Solimoes/Amazon River Floodplain Sediments And Comparative Genomics To Uncover Biosynthetic Natural Products Potential.</title>
        <authorList>
            <person name="Leao T.F."/>
            <person name="Leao P.N."/>
            <person name="Guimaraes P.I."/>
            <person name="de Melo A.G.C."/>
            <person name="Ramos R.T.J."/>
            <person name="Silva A."/>
            <person name="Fiore M.F."/>
            <person name="Schneider M.P.C."/>
        </authorList>
    </citation>
    <scope>NUCLEOTIDE SEQUENCE [LARGE SCALE GENOMIC DNA]</scope>
    <source>
        <strain evidence="4">CENA21</strain>
    </source>
</reference>
<dbReference type="Proteomes" id="UP000062645">
    <property type="component" value="Chromosome"/>
</dbReference>
<keyword evidence="4" id="KW-1185">Reference proteome</keyword>
<dbReference type="PROSITE" id="PS51257">
    <property type="entry name" value="PROKAR_LIPOPROTEIN"/>
    <property type="match status" value="1"/>
</dbReference>
<dbReference type="EMBL" id="CP012036">
    <property type="protein sequence ID" value="ALF55002.1"/>
    <property type="molecule type" value="Genomic_DNA"/>
</dbReference>
<protein>
    <recommendedName>
        <fullName evidence="5">Lipoprotein</fullName>
    </recommendedName>
</protein>
<feature type="compositionally biased region" description="Pro residues" evidence="1">
    <location>
        <begin position="32"/>
        <end position="55"/>
    </location>
</feature>
<proteinExistence type="predicted"/>
<dbReference type="OrthoDB" id="529932at2"/>
<accession>A0A0M4SU54</accession>
<sequence length="292" mass="30042">MGRKSKIAIATILTLAIAGCASESTPQASTPAPTPEAPGTPAPPVPPAVAPPAKAPPVTQAVQSFNNPVVSTKKVTNVAFTPPTLIQPTDGKTRIDLVTKGRPDPFAQIVTPSSAEVGKNPNAKQIPRLPPLSVAIVKNRKVPINSASTKKTSIALAGTTTILPKVLPQVVPSNPFGSVLPSTPQPDLAKAVVVTGVVLIGREPQAIIQIPNEPSSRYVQAGQRLANGLLIKRIEMNQGSNPIVILEQYGIEVARMVGEAPTNSTPSVTSAAHGNAISSTLPTQNLNAVGAS</sequence>
<dbReference type="STRING" id="224013.ACX27_22735"/>
<evidence type="ECO:0000256" key="1">
    <source>
        <dbReference type="SAM" id="MobiDB-lite"/>
    </source>
</evidence>
<dbReference type="KEGG" id="npz:ACX27_22735"/>
<dbReference type="RefSeq" id="WP_062295780.1">
    <property type="nucleotide sequence ID" value="NZ_CP012036.1"/>
</dbReference>
<evidence type="ECO:0000313" key="3">
    <source>
        <dbReference type="EMBL" id="ALF55002.1"/>
    </source>
</evidence>
<name>A0A0M4SU54_9NOSO</name>
<evidence type="ECO:0000256" key="2">
    <source>
        <dbReference type="SAM" id="SignalP"/>
    </source>
</evidence>
<reference evidence="3 4" key="2">
    <citation type="journal article" date="2016" name="Genome Announc.">
        <title>Draft Genome Sequence of the N2-Fixing Cyanobacterium Nostoc piscinale CENA21, Isolated from the Brazilian Amazon Floodplain.</title>
        <authorList>
            <person name="Leao T."/>
            <person name="Guimaraes P.I."/>
            <person name="de Melo A.G."/>
            <person name="Ramos R.T."/>
            <person name="Leao P.N."/>
            <person name="Silva A."/>
            <person name="Fiore M.F."/>
            <person name="Schneider M.P."/>
        </authorList>
    </citation>
    <scope>NUCLEOTIDE SEQUENCE [LARGE SCALE GENOMIC DNA]</scope>
    <source>
        <strain evidence="3 4">CENA21</strain>
    </source>
</reference>
<evidence type="ECO:0000313" key="4">
    <source>
        <dbReference type="Proteomes" id="UP000062645"/>
    </source>
</evidence>
<gene>
    <name evidence="3" type="ORF">ACX27_22735</name>
</gene>
<organism evidence="3 4">
    <name type="scientific">Nostoc piscinale CENA21</name>
    <dbReference type="NCBI Taxonomy" id="224013"/>
    <lineage>
        <taxon>Bacteria</taxon>
        <taxon>Bacillati</taxon>
        <taxon>Cyanobacteriota</taxon>
        <taxon>Cyanophyceae</taxon>
        <taxon>Nostocales</taxon>
        <taxon>Nostocaceae</taxon>
        <taxon>Nostoc</taxon>
    </lineage>
</organism>
<evidence type="ECO:0008006" key="5">
    <source>
        <dbReference type="Google" id="ProtNLM"/>
    </source>
</evidence>
<keyword evidence="2" id="KW-0732">Signal</keyword>
<dbReference type="PATRIC" id="fig|224013.5.peg.5445"/>
<feature type="signal peptide" evidence="2">
    <location>
        <begin position="1"/>
        <end position="28"/>
    </location>
</feature>
<dbReference type="AlphaFoldDB" id="A0A0M4SU54"/>
<feature type="chain" id="PRO_5005802075" description="Lipoprotein" evidence="2">
    <location>
        <begin position="29"/>
        <end position="292"/>
    </location>
</feature>